<gene>
    <name evidence="6" type="ORF">EPA93_25825</name>
</gene>
<dbReference type="CDD" id="cd04056">
    <property type="entry name" value="Peptidases_S53"/>
    <property type="match status" value="1"/>
</dbReference>
<dbReference type="SUPFAM" id="SSF52743">
    <property type="entry name" value="Subtilisin-like"/>
    <property type="match status" value="1"/>
</dbReference>
<organism evidence="6 7">
    <name type="scientific">Ktedonosporobacter rubrisoli</name>
    <dbReference type="NCBI Taxonomy" id="2509675"/>
    <lineage>
        <taxon>Bacteria</taxon>
        <taxon>Bacillati</taxon>
        <taxon>Chloroflexota</taxon>
        <taxon>Ktedonobacteria</taxon>
        <taxon>Ktedonobacterales</taxon>
        <taxon>Ktedonosporobacteraceae</taxon>
        <taxon>Ktedonosporobacter</taxon>
    </lineage>
</organism>
<feature type="domain" description="Peptidase S53" evidence="5">
    <location>
        <begin position="64"/>
        <end position="442"/>
    </location>
</feature>
<accession>A0A4P6JUP7</accession>
<evidence type="ECO:0000256" key="4">
    <source>
        <dbReference type="SAM" id="MobiDB-lite"/>
    </source>
</evidence>
<proteinExistence type="predicted"/>
<keyword evidence="1 6" id="KW-0645">Protease</keyword>
<dbReference type="InterPro" id="IPR000209">
    <property type="entry name" value="Peptidase_S8/S53_dom"/>
</dbReference>
<dbReference type="EMBL" id="CP035758">
    <property type="protein sequence ID" value="QBD79214.1"/>
    <property type="molecule type" value="Genomic_DNA"/>
</dbReference>
<dbReference type="OrthoDB" id="263396at2"/>
<feature type="compositionally biased region" description="Polar residues" evidence="4">
    <location>
        <begin position="41"/>
        <end position="51"/>
    </location>
</feature>
<dbReference type="Pfam" id="PF00082">
    <property type="entry name" value="Peptidase_S8"/>
    <property type="match status" value="1"/>
</dbReference>
<dbReference type="InterPro" id="IPR030400">
    <property type="entry name" value="Sedolisin_dom"/>
</dbReference>
<dbReference type="PANTHER" id="PTHR14218:SF15">
    <property type="entry name" value="TRIPEPTIDYL-PEPTIDASE 1"/>
    <property type="match status" value="1"/>
</dbReference>
<sequence length="444" mass="47228">MVFFLRRLLILLCLLVLLAACGTGGDRSNRSSLLSRPGVTATPSANSSQGTTICPRSVRNFSGCFTPTALRQAYGVESLLQKGFTGKGQTVIDIVSFGSPTLQEDMKVFDRQFGLPPIDLQIISPLKAKEYDPLDDKSTWAFETNLDVQIIHAIAPEAKVVVLVSPVAETEGTIGLPEFRQLEQYALDHKLGNIVTQSWGASELTLQDAAGQQELKKWNEFLQKATLQQHVTYFSSSGDNGATDYADLNGSKLATVPTTSFAASSPWVTSVGGTTLQRNGAGFTEKAWSDIGDGQSSGGGFSRFYPMPAYQKTLPASVQAEFNHHRGVPDVAAAADPYTGLAVYTSGSWGLAGGTSAATPLWAGLMAIANQMAGHPLGFINPALYKLGASPAYTQDFRDITSGDNTNRLSKVPGYKAVPGWDAVTGLGAPDAEKLLPDLVKAIT</sequence>
<evidence type="ECO:0000256" key="3">
    <source>
        <dbReference type="ARBA" id="ARBA00022825"/>
    </source>
</evidence>
<dbReference type="PROSITE" id="PS00138">
    <property type="entry name" value="SUBTILASE_SER"/>
    <property type="match status" value="1"/>
</dbReference>
<dbReference type="InterPro" id="IPR023828">
    <property type="entry name" value="Peptidase_S8_Ser-AS"/>
</dbReference>
<feature type="region of interest" description="Disordered" evidence="4">
    <location>
        <begin position="25"/>
        <end position="51"/>
    </location>
</feature>
<evidence type="ECO:0000259" key="5">
    <source>
        <dbReference type="PROSITE" id="PS51695"/>
    </source>
</evidence>
<keyword evidence="2" id="KW-0378">Hydrolase</keyword>
<dbReference type="InterPro" id="IPR036852">
    <property type="entry name" value="Peptidase_S8/S53_dom_sf"/>
</dbReference>
<dbReference type="AlphaFoldDB" id="A0A4P6JUP7"/>
<protein>
    <submittedName>
        <fullName evidence="6">Protease</fullName>
    </submittedName>
</protein>
<dbReference type="PROSITE" id="PS51257">
    <property type="entry name" value="PROKAR_LIPOPROTEIN"/>
    <property type="match status" value="1"/>
</dbReference>
<dbReference type="KEGG" id="kbs:EPA93_25825"/>
<dbReference type="PANTHER" id="PTHR14218">
    <property type="entry name" value="PROTEASE S8 TRIPEPTIDYL PEPTIDASE I CLN2"/>
    <property type="match status" value="1"/>
</dbReference>
<dbReference type="Proteomes" id="UP000290365">
    <property type="component" value="Chromosome"/>
</dbReference>
<dbReference type="PROSITE" id="PS51695">
    <property type="entry name" value="SEDOLISIN"/>
    <property type="match status" value="1"/>
</dbReference>
<evidence type="ECO:0000256" key="1">
    <source>
        <dbReference type="ARBA" id="ARBA00022670"/>
    </source>
</evidence>
<dbReference type="InterPro" id="IPR050819">
    <property type="entry name" value="Tripeptidyl-peptidase_I"/>
</dbReference>
<dbReference type="GO" id="GO:0008240">
    <property type="term" value="F:tripeptidyl-peptidase activity"/>
    <property type="evidence" value="ECO:0007669"/>
    <property type="project" value="TreeGrafter"/>
</dbReference>
<evidence type="ECO:0000313" key="6">
    <source>
        <dbReference type="EMBL" id="QBD79214.1"/>
    </source>
</evidence>
<evidence type="ECO:0000313" key="7">
    <source>
        <dbReference type="Proteomes" id="UP000290365"/>
    </source>
</evidence>
<dbReference type="GO" id="GO:0004252">
    <property type="term" value="F:serine-type endopeptidase activity"/>
    <property type="evidence" value="ECO:0007669"/>
    <property type="project" value="InterPro"/>
</dbReference>
<dbReference type="Gene3D" id="3.40.50.200">
    <property type="entry name" value="Peptidase S8/S53 domain"/>
    <property type="match status" value="1"/>
</dbReference>
<name>A0A4P6JUP7_KTERU</name>
<keyword evidence="3" id="KW-0720">Serine protease</keyword>
<evidence type="ECO:0000256" key="2">
    <source>
        <dbReference type="ARBA" id="ARBA00022801"/>
    </source>
</evidence>
<keyword evidence="7" id="KW-1185">Reference proteome</keyword>
<dbReference type="RefSeq" id="WP_129890267.1">
    <property type="nucleotide sequence ID" value="NZ_CP035758.1"/>
</dbReference>
<dbReference type="GO" id="GO:0006508">
    <property type="term" value="P:proteolysis"/>
    <property type="evidence" value="ECO:0007669"/>
    <property type="project" value="UniProtKB-KW"/>
</dbReference>
<reference evidence="6 7" key="1">
    <citation type="submission" date="2019-01" db="EMBL/GenBank/DDBJ databases">
        <title>Ktedonosporobacter rubrisoli SCAWS-G2.</title>
        <authorList>
            <person name="Huang Y."/>
            <person name="Yan B."/>
        </authorList>
    </citation>
    <scope>NUCLEOTIDE SEQUENCE [LARGE SCALE GENOMIC DNA]</scope>
    <source>
        <strain evidence="6 7">SCAWS-G2</strain>
    </source>
</reference>